<dbReference type="GO" id="GO:0031119">
    <property type="term" value="P:tRNA pseudouridine synthesis"/>
    <property type="evidence" value="ECO:0007669"/>
    <property type="project" value="UniProtKB-UniRule"/>
</dbReference>
<dbReference type="NCBIfam" id="TIGR00071">
    <property type="entry name" value="hisT_truA"/>
    <property type="match status" value="1"/>
</dbReference>
<dbReference type="GO" id="GO:0003723">
    <property type="term" value="F:RNA binding"/>
    <property type="evidence" value="ECO:0007669"/>
    <property type="project" value="InterPro"/>
</dbReference>
<dbReference type="InterPro" id="IPR001406">
    <property type="entry name" value="PsdUridine_synth_TruA"/>
</dbReference>
<name>D7DHM5_METV0</name>
<dbReference type="InterPro" id="IPR020095">
    <property type="entry name" value="PsdUridine_synth_TruA_C"/>
</dbReference>
<protein>
    <recommendedName>
        <fullName evidence="4">tRNA pseudouridine synthase A</fullName>
        <ecNumber evidence="4">5.4.99.12</ecNumber>
    </recommendedName>
    <alternativeName>
        <fullName evidence="4">tRNA pseudouridine(38-40) synthase</fullName>
    </alternativeName>
    <alternativeName>
        <fullName evidence="4">tRNA pseudouridylate synthase I</fullName>
    </alternativeName>
    <alternativeName>
        <fullName evidence="4">tRNA-uridine isomerase I</fullName>
    </alternativeName>
</protein>
<organism evidence="9 10">
    <name type="scientific">Methylotenera versatilis (strain 301)</name>
    <dbReference type="NCBI Taxonomy" id="666681"/>
    <lineage>
        <taxon>Bacteria</taxon>
        <taxon>Pseudomonadati</taxon>
        <taxon>Pseudomonadota</taxon>
        <taxon>Betaproteobacteria</taxon>
        <taxon>Nitrosomonadales</taxon>
        <taxon>Methylophilaceae</taxon>
        <taxon>Methylotenera</taxon>
    </lineage>
</organism>
<dbReference type="InterPro" id="IPR020094">
    <property type="entry name" value="TruA/RsuA/RluB/E/F_N"/>
</dbReference>
<evidence type="ECO:0000256" key="7">
    <source>
        <dbReference type="RuleBase" id="RU003792"/>
    </source>
</evidence>
<gene>
    <name evidence="4" type="primary">truA</name>
    <name evidence="9" type="ordered locus">M301_1176</name>
</gene>
<dbReference type="eggNOG" id="COG0101">
    <property type="taxonomic scope" value="Bacteria"/>
</dbReference>
<dbReference type="Proteomes" id="UP000000383">
    <property type="component" value="Chromosome"/>
</dbReference>
<dbReference type="RefSeq" id="WP_013147876.1">
    <property type="nucleotide sequence ID" value="NC_014207.1"/>
</dbReference>
<dbReference type="CDD" id="cd02570">
    <property type="entry name" value="PseudoU_synth_EcTruA"/>
    <property type="match status" value="1"/>
</dbReference>
<feature type="binding site" evidence="4 6">
    <location>
        <position position="109"/>
    </location>
    <ligand>
        <name>substrate</name>
    </ligand>
</feature>
<dbReference type="HOGENOM" id="CLU_014673_0_2_4"/>
<keyword evidence="10" id="KW-1185">Reference proteome</keyword>
<dbReference type="SUPFAM" id="SSF55120">
    <property type="entry name" value="Pseudouridine synthase"/>
    <property type="match status" value="1"/>
</dbReference>
<dbReference type="PANTHER" id="PTHR11142:SF0">
    <property type="entry name" value="TRNA PSEUDOURIDINE SYNTHASE-LIKE 1"/>
    <property type="match status" value="1"/>
</dbReference>
<dbReference type="PANTHER" id="PTHR11142">
    <property type="entry name" value="PSEUDOURIDYLATE SYNTHASE"/>
    <property type="match status" value="1"/>
</dbReference>
<dbReference type="EMBL" id="CP002056">
    <property type="protein sequence ID" value="ADI29560.1"/>
    <property type="molecule type" value="Genomic_DNA"/>
</dbReference>
<proteinExistence type="inferred from homology"/>
<comment type="catalytic activity">
    <reaction evidence="4 7">
        <text>uridine(38/39/40) in tRNA = pseudouridine(38/39/40) in tRNA</text>
        <dbReference type="Rhea" id="RHEA:22376"/>
        <dbReference type="Rhea" id="RHEA-COMP:10085"/>
        <dbReference type="Rhea" id="RHEA-COMP:10087"/>
        <dbReference type="ChEBI" id="CHEBI:65314"/>
        <dbReference type="ChEBI" id="CHEBI:65315"/>
        <dbReference type="EC" id="5.4.99.12"/>
    </reaction>
</comment>
<dbReference type="HAMAP" id="MF_00171">
    <property type="entry name" value="TruA"/>
    <property type="match status" value="1"/>
</dbReference>
<feature type="domain" description="Pseudouridine synthase I TruA alpha/beta" evidence="8">
    <location>
        <begin position="142"/>
        <end position="244"/>
    </location>
</feature>
<sequence length="272" mass="30141">MRISLCLAYDGANFCGWQSQSNGGGVQDALELAISSIAQHQVRVHAAGRTDTGVHARCQVVHFDTTSIRPLTAWVRGVNAHLPETVRVEWAHEVDEDFHARFSAFSRSYQYLLYNAPVAPALMATKAGWFHLPLNGEAMSEAASYLVGEHDFSGFRASECQAKTATRNMIKSEVKVAGKYFIFEFSANAFLQHQVRNMIGALVYIGKGAYPPIYMKELLQKRDRTLSPPTFSPNGLYLTGVGYDPKWGLPINQADNQQDIQSATQSNIQVLI</sequence>
<dbReference type="InterPro" id="IPR020097">
    <property type="entry name" value="PsdUridine_synth_TruA_a/b_dom"/>
</dbReference>
<evidence type="ECO:0000256" key="4">
    <source>
        <dbReference type="HAMAP-Rule" id="MF_00171"/>
    </source>
</evidence>
<comment type="subunit">
    <text evidence="4">Homodimer.</text>
</comment>
<evidence type="ECO:0000256" key="2">
    <source>
        <dbReference type="ARBA" id="ARBA00022694"/>
    </source>
</evidence>
<comment type="similarity">
    <text evidence="1 4 7">Belongs to the tRNA pseudouridine synthase TruA family.</text>
</comment>
<accession>D7DHM5</accession>
<dbReference type="InterPro" id="IPR020103">
    <property type="entry name" value="PsdUridine_synth_cat_dom_sf"/>
</dbReference>
<dbReference type="GO" id="GO:0160147">
    <property type="term" value="F:tRNA pseudouridine(38-40) synthase activity"/>
    <property type="evidence" value="ECO:0007669"/>
    <property type="project" value="UniProtKB-EC"/>
</dbReference>
<evidence type="ECO:0000256" key="5">
    <source>
        <dbReference type="PIRSR" id="PIRSR001430-1"/>
    </source>
</evidence>
<dbReference type="EC" id="5.4.99.12" evidence="4"/>
<comment type="caution">
    <text evidence="4">Lacks conserved residue(s) required for the propagation of feature annotation.</text>
</comment>
<reference evidence="10" key="1">
    <citation type="submission" date="2010-05" db="EMBL/GenBank/DDBJ databases">
        <title>Complete sequence of Methylotenera sp. 301.</title>
        <authorList>
            <person name="Lucas S."/>
            <person name="Copeland A."/>
            <person name="Lapidus A."/>
            <person name="Cheng J.-F."/>
            <person name="Bruce D."/>
            <person name="Goodwin L."/>
            <person name="Pitluck S."/>
            <person name="Clum A."/>
            <person name="Land M."/>
            <person name="Hauser L."/>
            <person name="Kyrpides N."/>
            <person name="Ivanova N."/>
            <person name="Chistoservova L."/>
            <person name="Kalyuzhnaya M."/>
            <person name="Woyke T."/>
        </authorList>
    </citation>
    <scope>NUCLEOTIDE SEQUENCE [LARGE SCALE GENOMIC DNA]</scope>
    <source>
        <strain evidence="10">301</strain>
    </source>
</reference>
<evidence type="ECO:0000313" key="9">
    <source>
        <dbReference type="EMBL" id="ADI29560.1"/>
    </source>
</evidence>
<dbReference type="Gene3D" id="3.30.70.660">
    <property type="entry name" value="Pseudouridine synthase I, catalytic domain, C-terminal subdomain"/>
    <property type="match status" value="1"/>
</dbReference>
<evidence type="ECO:0000313" key="10">
    <source>
        <dbReference type="Proteomes" id="UP000000383"/>
    </source>
</evidence>
<dbReference type="PIRSF" id="PIRSF001430">
    <property type="entry name" value="tRNA_psdUrid_synth"/>
    <property type="match status" value="1"/>
</dbReference>
<evidence type="ECO:0000259" key="8">
    <source>
        <dbReference type="Pfam" id="PF01416"/>
    </source>
</evidence>
<dbReference type="AlphaFoldDB" id="D7DHM5"/>
<comment type="function">
    <text evidence="4">Formation of pseudouridine at positions 38, 39 and 40 in the anticodon stem and loop of transfer RNAs.</text>
</comment>
<evidence type="ECO:0000256" key="6">
    <source>
        <dbReference type="PIRSR" id="PIRSR001430-2"/>
    </source>
</evidence>
<keyword evidence="3 4" id="KW-0413">Isomerase</keyword>
<dbReference type="Pfam" id="PF01416">
    <property type="entry name" value="PseudoU_synth_1"/>
    <property type="match status" value="2"/>
</dbReference>
<dbReference type="FunFam" id="3.30.70.580:FF:000001">
    <property type="entry name" value="tRNA pseudouridine synthase A"/>
    <property type="match status" value="1"/>
</dbReference>
<dbReference type="OrthoDB" id="9811823at2"/>
<reference evidence="9 10" key="2">
    <citation type="journal article" date="2011" name="J. Bacteriol.">
        <title>Genomes of three methylotrophs from a single niche uncover genetic and metabolic divergence of Methylophilaceae.</title>
        <authorList>
            <person name="Lapidus A."/>
            <person name="Clum A."/>
            <person name="Labutti K."/>
            <person name="Kaluzhnaya M.G."/>
            <person name="Lim S."/>
            <person name="Beck D.A."/>
            <person name="Glavina Del Rio T."/>
            <person name="Nolan M."/>
            <person name="Mavromatis K."/>
            <person name="Huntemann M."/>
            <person name="Lucas S."/>
            <person name="Lidstrom M.E."/>
            <person name="Ivanova N."/>
            <person name="Chistoserdova L."/>
        </authorList>
    </citation>
    <scope>NUCLEOTIDE SEQUENCE [LARGE SCALE GENOMIC DNA]</scope>
    <source>
        <strain evidence="9 10">301</strain>
    </source>
</reference>
<feature type="active site" description="Nucleophile" evidence="4 5">
    <location>
        <position position="51"/>
    </location>
</feature>
<evidence type="ECO:0000256" key="1">
    <source>
        <dbReference type="ARBA" id="ARBA00009375"/>
    </source>
</evidence>
<dbReference type="STRING" id="666681.M301_1176"/>
<keyword evidence="2 4" id="KW-0819">tRNA processing</keyword>
<dbReference type="Gene3D" id="3.30.70.580">
    <property type="entry name" value="Pseudouridine synthase I, catalytic domain, N-terminal subdomain"/>
    <property type="match status" value="1"/>
</dbReference>
<evidence type="ECO:0000256" key="3">
    <source>
        <dbReference type="ARBA" id="ARBA00023235"/>
    </source>
</evidence>
<dbReference type="KEGG" id="meh:M301_1176"/>
<feature type="domain" description="Pseudouridine synthase I TruA alpha/beta" evidence="8">
    <location>
        <begin position="8"/>
        <end position="102"/>
    </location>
</feature>